<dbReference type="EMBL" id="JADIME010000085">
    <property type="protein sequence ID" value="MBO8465961.1"/>
    <property type="molecule type" value="Genomic_DNA"/>
</dbReference>
<dbReference type="Pfam" id="PF09697">
    <property type="entry name" value="Porph_ging"/>
    <property type="match status" value="1"/>
</dbReference>
<dbReference type="InterPro" id="IPR005901">
    <property type="entry name" value="GLPGLI"/>
</dbReference>
<sequence length="299" mass="34526">MKIARCIVFLFFMTAGLSLLSAQNPYNVLPRTDWENMTVLDSAYMRVQYEMSFRMAVAAYTQEELDKIEFTEDKYLTDKRIIEIGDEVRKDYSGYLEAADLRNRQWEEEGKPLYTSFEGNGNVYPFEVFMFNDGRIRTNSRTLATGPILQWEEEAPEMQWSLSDGRDTVLGYPCMEASLEFAGRSYTAWFSPDIPVPYGPYKFGGLPGLILKIGDDSGHYTWEATGIEQGSWPIYEKEYMFQKASREKSRKVLENMYKGPYAFLVSVGVNFMIRNKDGSFSKATAENDVIMYYDPIELE</sequence>
<evidence type="ECO:0000256" key="1">
    <source>
        <dbReference type="SAM" id="SignalP"/>
    </source>
</evidence>
<keyword evidence="1" id="KW-0732">Signal</keyword>
<organism evidence="2 3">
    <name type="scientific">Candidatus Merdivivens pullistercoris</name>
    <dbReference type="NCBI Taxonomy" id="2840873"/>
    <lineage>
        <taxon>Bacteria</taxon>
        <taxon>Pseudomonadati</taxon>
        <taxon>Bacteroidota</taxon>
        <taxon>Bacteroidia</taxon>
        <taxon>Bacteroidales</taxon>
        <taxon>Muribaculaceae</taxon>
        <taxon>Muribaculaceae incertae sedis</taxon>
        <taxon>Candidatus Merdivivens</taxon>
    </lineage>
</organism>
<reference evidence="2" key="2">
    <citation type="journal article" date="2021" name="PeerJ">
        <title>Extensive microbial diversity within the chicken gut microbiome revealed by metagenomics and culture.</title>
        <authorList>
            <person name="Gilroy R."/>
            <person name="Ravi A."/>
            <person name="Getino M."/>
            <person name="Pursley I."/>
            <person name="Horton D.L."/>
            <person name="Alikhan N.F."/>
            <person name="Baker D."/>
            <person name="Gharbi K."/>
            <person name="Hall N."/>
            <person name="Watson M."/>
            <person name="Adriaenssens E.M."/>
            <person name="Foster-Nyarko E."/>
            <person name="Jarju S."/>
            <person name="Secka A."/>
            <person name="Antonio M."/>
            <person name="Oren A."/>
            <person name="Chaudhuri R.R."/>
            <person name="La Ragione R."/>
            <person name="Hildebrand F."/>
            <person name="Pallen M.J."/>
        </authorList>
    </citation>
    <scope>NUCLEOTIDE SEQUENCE</scope>
    <source>
        <strain evidence="2">10037</strain>
    </source>
</reference>
<name>A0A9D9NA35_9BACT</name>
<feature type="signal peptide" evidence="1">
    <location>
        <begin position="1"/>
        <end position="21"/>
    </location>
</feature>
<evidence type="ECO:0000313" key="2">
    <source>
        <dbReference type="EMBL" id="MBO8465961.1"/>
    </source>
</evidence>
<proteinExistence type="predicted"/>
<accession>A0A9D9NA35</accession>
<protein>
    <submittedName>
        <fullName evidence="2">GLPGLI family protein</fullName>
    </submittedName>
</protein>
<feature type="chain" id="PRO_5039249494" evidence="1">
    <location>
        <begin position="22"/>
        <end position="299"/>
    </location>
</feature>
<evidence type="ECO:0000313" key="3">
    <source>
        <dbReference type="Proteomes" id="UP000823597"/>
    </source>
</evidence>
<comment type="caution">
    <text evidence="2">The sequence shown here is derived from an EMBL/GenBank/DDBJ whole genome shotgun (WGS) entry which is preliminary data.</text>
</comment>
<reference evidence="2" key="1">
    <citation type="submission" date="2020-10" db="EMBL/GenBank/DDBJ databases">
        <authorList>
            <person name="Gilroy R."/>
        </authorList>
    </citation>
    <scope>NUCLEOTIDE SEQUENCE</scope>
    <source>
        <strain evidence="2">10037</strain>
    </source>
</reference>
<dbReference type="NCBIfam" id="TIGR01200">
    <property type="entry name" value="GLPGLI"/>
    <property type="match status" value="1"/>
</dbReference>
<dbReference type="AlphaFoldDB" id="A0A9D9NA35"/>
<gene>
    <name evidence="2" type="ORF">IAB93_08225</name>
</gene>
<dbReference type="Proteomes" id="UP000823597">
    <property type="component" value="Unassembled WGS sequence"/>
</dbReference>